<evidence type="ECO:0000313" key="3">
    <source>
        <dbReference type="EMBL" id="KAG5417058.1"/>
    </source>
</evidence>
<dbReference type="GeneID" id="93653320"/>
<evidence type="ECO:0000256" key="2">
    <source>
        <dbReference type="ARBA" id="ARBA00022737"/>
    </source>
</evidence>
<dbReference type="InterPro" id="IPR001611">
    <property type="entry name" value="Leu-rich_rpt"/>
</dbReference>
<reference evidence="3 4" key="1">
    <citation type="submission" date="2020-12" db="EMBL/GenBank/DDBJ databases">
        <title>Effect of drift, selection, and recombination on the evolution of hybrid genomes in Candida yeast pathogens.</title>
        <authorList>
            <person name="Mixao V."/>
            <person name="Ksiezopolska E."/>
            <person name="Saus E."/>
            <person name="Boekhout T."/>
            <person name="Gacser A."/>
            <person name="Gabaldon T."/>
        </authorList>
    </citation>
    <scope>NUCLEOTIDE SEQUENCE [LARGE SCALE GENOMIC DNA]</scope>
    <source>
        <strain evidence="3 4">BP57</strain>
    </source>
</reference>
<dbReference type="SMART" id="SM00364">
    <property type="entry name" value="LRR_BAC"/>
    <property type="match status" value="7"/>
</dbReference>
<dbReference type="Proteomes" id="UP000669133">
    <property type="component" value="Unassembled WGS sequence"/>
</dbReference>
<dbReference type="Gene3D" id="3.80.10.10">
    <property type="entry name" value="Ribonuclease Inhibitor"/>
    <property type="match status" value="3"/>
</dbReference>
<evidence type="ECO:0000313" key="4">
    <source>
        <dbReference type="Proteomes" id="UP000669133"/>
    </source>
</evidence>
<dbReference type="InterPro" id="IPR050333">
    <property type="entry name" value="SLRP"/>
</dbReference>
<dbReference type="PANTHER" id="PTHR45712:SF22">
    <property type="entry name" value="INSULIN-LIKE GROWTH FACTOR-BINDING PROTEIN COMPLEX ACID LABILE SUBUNIT"/>
    <property type="match status" value="1"/>
</dbReference>
<comment type="caution">
    <text evidence="3">The sequence shown here is derived from an EMBL/GenBank/DDBJ whole genome shotgun (WGS) entry which is preliminary data.</text>
</comment>
<name>A0A8H7Z852_9ASCO</name>
<accession>A0A8H7Z852</accession>
<proteinExistence type="predicted"/>
<dbReference type="EMBL" id="JAEOAQ010000007">
    <property type="protein sequence ID" value="KAG5417058.1"/>
    <property type="molecule type" value="Genomic_DNA"/>
</dbReference>
<dbReference type="OrthoDB" id="4025406at2759"/>
<sequence>MKIVSYIGIENNLQLLSPENKLLDEFPKLKNSINNVIQGKIFQYNNRILKPEQLESYFDYYYYYDTIFDKREQLLLNTPDDFLMLYEYCTRHKLSSTLVISYMLESLADTGSLNWLISRLRLDTSVKLFIDLSKTGTFSTEEAMKNISHLRSSVEGIQFGMEVNSLSKIDIQFPSLKYADIGDYLGNEFNSLRDTKLERLSVYKSSGSGMSLDLDQLPSSLKVLHISDMNIAACSSKTPTSLPQLEYLSLSGVCCESESAARVTRRIIHHLTTTVREFEWIPADSSDFTDVSGPIFSALVDRGSFSISCLRNWSRSGRRHLNWSCLPNLKKLSIKVLRNYLSRDACTFPSSLEEINISGGEFTNVTSLVEALPSKMRSISIESLRQTIYLDAADFSRFTWLTSLNLSMVKLGEEITFPDLLVELDLSNMNMKSYDDVTFPKSLKSLNISYSGLTSIARVPFPESLESLDITGNMLKTLDDVKFPKSLQLLNASCTKLTSFCRIDIPPTLKVLLLDENKLKEIDLSSTLEGEPLHLKKLDLKLNMGLKMNDVKLPSSVEAVDFTNCAMNEHIDVQYPASVESLNLSYNHLHEVSAIFPQDSHLKDIDLARNNAVCIDIKFPASVEFISLAQNELDHIPLCVRDLPNLRSLDISWNCLSNLTCEFDCESLQFLDLEHNMISQFRIVFKLGKYSKLPAINFEENHIGYSDTIYVQREGEKVILSTKAMVEEESIGNSQTFTLTQIMTNAPEVESYIQKSS</sequence>
<keyword evidence="4" id="KW-1185">Reference proteome</keyword>
<keyword evidence="2" id="KW-0677">Repeat</keyword>
<dbReference type="InterPro" id="IPR032675">
    <property type="entry name" value="LRR_dom_sf"/>
</dbReference>
<dbReference type="RefSeq" id="XP_067546174.1">
    <property type="nucleotide sequence ID" value="XM_067693788.1"/>
</dbReference>
<dbReference type="PROSITE" id="PS51450">
    <property type="entry name" value="LRR"/>
    <property type="match status" value="3"/>
</dbReference>
<dbReference type="PANTHER" id="PTHR45712">
    <property type="entry name" value="AGAP008170-PA"/>
    <property type="match status" value="1"/>
</dbReference>
<dbReference type="AlphaFoldDB" id="A0A8H7Z852"/>
<dbReference type="SUPFAM" id="SSF52058">
    <property type="entry name" value="L domain-like"/>
    <property type="match status" value="1"/>
</dbReference>
<keyword evidence="1" id="KW-0433">Leucine-rich repeat</keyword>
<evidence type="ECO:0000256" key="1">
    <source>
        <dbReference type="ARBA" id="ARBA00022614"/>
    </source>
</evidence>
<protein>
    <submittedName>
        <fullName evidence="3">Uncharacterized protein</fullName>
    </submittedName>
</protein>
<organism evidence="3 4">
    <name type="scientific">Candida metapsilosis</name>
    <dbReference type="NCBI Taxonomy" id="273372"/>
    <lineage>
        <taxon>Eukaryota</taxon>
        <taxon>Fungi</taxon>
        <taxon>Dikarya</taxon>
        <taxon>Ascomycota</taxon>
        <taxon>Saccharomycotina</taxon>
        <taxon>Pichiomycetes</taxon>
        <taxon>Debaryomycetaceae</taxon>
        <taxon>Candida/Lodderomyces clade</taxon>
        <taxon>Candida</taxon>
    </lineage>
</organism>
<gene>
    <name evidence="3" type="ORF">I9W82_004691</name>
</gene>